<evidence type="ECO:0000313" key="2">
    <source>
        <dbReference type="Proteomes" id="UP000036938"/>
    </source>
</evidence>
<dbReference type="SUPFAM" id="SSF48452">
    <property type="entry name" value="TPR-like"/>
    <property type="match status" value="1"/>
</dbReference>
<proteinExistence type="predicted"/>
<protein>
    <submittedName>
        <fullName evidence="1">Uncharacterized protein</fullName>
    </submittedName>
</protein>
<accession>A0A0L1JTJ1</accession>
<dbReference type="Gene3D" id="1.25.40.10">
    <property type="entry name" value="Tetratricopeptide repeat domain"/>
    <property type="match status" value="1"/>
</dbReference>
<evidence type="ECO:0000313" key="1">
    <source>
        <dbReference type="EMBL" id="KNG95081.1"/>
    </source>
</evidence>
<dbReference type="InterPro" id="IPR011990">
    <property type="entry name" value="TPR-like_helical_dom_sf"/>
</dbReference>
<dbReference type="AlphaFoldDB" id="A0A0L1JTJ1"/>
<name>A0A0L1JTJ1_9RHOB</name>
<dbReference type="STRING" id="1317121.ATO11_00010"/>
<organism evidence="1 2">
    <name type="scientific">Pseudaestuariivita atlantica</name>
    <dbReference type="NCBI Taxonomy" id="1317121"/>
    <lineage>
        <taxon>Bacteria</taxon>
        <taxon>Pseudomonadati</taxon>
        <taxon>Pseudomonadota</taxon>
        <taxon>Alphaproteobacteria</taxon>
        <taxon>Rhodobacterales</taxon>
        <taxon>Paracoccaceae</taxon>
        <taxon>Pseudaestuariivita</taxon>
    </lineage>
</organism>
<sequence length="699" mass="77645">MTTPSALEKWKAQLGDDGKAALRVLLNGTASLGRLSAAEPEDAVDAILASEARDSDIVSGFDRGCTELLEEFRLTLLQQEGRSFRIELAKLVTLVTIIRRLLPEQMVVDLHRRYVLWSGFFENFVVDRGLDLRREYFRILALSQDVAADHGLEPRRLMSLWLSVCAESGDAGRYDASYLRVALLGLRRLPLGDDFDANEDFTLQGLARWAVTQRPTTAAFEREWRILEGDFPRDAGFWGDRVQMAVTAAERELAERTNGAETTFPIARWWREDVDIHPNENRLRGGSAHEPPPREAREAILRDIGRALPQLSDRIDTLMKGHKRYADCTGDVFHLVRSSCNIGMRLLEKGSSEERVDRGRLSVSLAALAFEYDPLNAHAWSLMMRALRTAGRVQDAELVGWEALRRFPENVQWRTQLASLLAGGGAKPDEAIALLKEAQQLFPENAFVRTQLAEIVAEDRGGAQEAVKLLQETISLFPGNPYARNQLAMVLADDLKRADEARDILNGAIAEGAADDVTRSLLQKLDQGRVLRRAKPKAVVVEDASTLMLPTAMARRQLFLFEAGLSSADSLRAFLADTPQDSYATYVSERAGLTDVPFKTTFATAFEDALEKAEPSAMRALIARARPMERAIVEEAFAVSEGRVVAFSEFFADAEGDERLQTLERTLGQEGGRADRRTLLLRDFAASTLSTSVVSLVAA</sequence>
<comment type="caution">
    <text evidence="1">The sequence shown here is derived from an EMBL/GenBank/DDBJ whole genome shotgun (WGS) entry which is preliminary data.</text>
</comment>
<dbReference type="Proteomes" id="UP000036938">
    <property type="component" value="Unassembled WGS sequence"/>
</dbReference>
<gene>
    <name evidence="1" type="ORF">ATO11_00010</name>
</gene>
<keyword evidence="2" id="KW-1185">Reference proteome</keyword>
<reference evidence="1 2" key="1">
    <citation type="journal article" date="2015" name="Int. J. Syst. Evol. Microbiol.">
        <title>Aestuariivita atlantica sp. nov., isolated from deep sea sediment of the Atlantic Ocean.</title>
        <authorList>
            <person name="Li G."/>
            <person name="Lai Q."/>
            <person name="Du Y."/>
            <person name="Liu X."/>
            <person name="Sun F."/>
            <person name="Shao Z."/>
        </authorList>
    </citation>
    <scope>NUCLEOTIDE SEQUENCE [LARGE SCALE GENOMIC DNA]</scope>
    <source>
        <strain evidence="1 2">22II-S11-z3</strain>
    </source>
</reference>
<dbReference type="RefSeq" id="WP_050528792.1">
    <property type="nucleotide sequence ID" value="NZ_AQQZ01000001.1"/>
</dbReference>
<dbReference type="OrthoDB" id="7304921at2"/>
<dbReference type="EMBL" id="AQQZ01000001">
    <property type="protein sequence ID" value="KNG95081.1"/>
    <property type="molecule type" value="Genomic_DNA"/>
</dbReference>